<dbReference type="AlphaFoldDB" id="A0A9D4MX23"/>
<sequence>MCLDDIAIYNDADIGQDWSKWFLGGCSVTCCNGTLSRMRMCSSGHDEDCPGSAFDTVRCSKPQC</sequence>
<evidence type="ECO:0000313" key="1">
    <source>
        <dbReference type="EMBL" id="KAH3883324.1"/>
    </source>
</evidence>
<dbReference type="SUPFAM" id="SSF82895">
    <property type="entry name" value="TSP-1 type 1 repeat"/>
    <property type="match status" value="1"/>
</dbReference>
<protein>
    <submittedName>
        <fullName evidence="1">Uncharacterized protein</fullName>
    </submittedName>
</protein>
<evidence type="ECO:0000313" key="2">
    <source>
        <dbReference type="Proteomes" id="UP000828390"/>
    </source>
</evidence>
<dbReference type="Gene3D" id="2.20.100.10">
    <property type="entry name" value="Thrombospondin type-1 (TSP1) repeat"/>
    <property type="match status" value="1"/>
</dbReference>
<name>A0A9D4MX23_DREPO</name>
<dbReference type="PROSITE" id="PS50092">
    <property type="entry name" value="TSP1"/>
    <property type="match status" value="1"/>
</dbReference>
<dbReference type="Pfam" id="PF00090">
    <property type="entry name" value="TSP_1"/>
    <property type="match status" value="1"/>
</dbReference>
<gene>
    <name evidence="1" type="ORF">DPMN_007278</name>
</gene>
<proteinExistence type="predicted"/>
<keyword evidence="2" id="KW-1185">Reference proteome</keyword>
<comment type="caution">
    <text evidence="1">The sequence shown here is derived from an EMBL/GenBank/DDBJ whole genome shotgun (WGS) entry which is preliminary data.</text>
</comment>
<dbReference type="InterPro" id="IPR000884">
    <property type="entry name" value="TSP1_rpt"/>
</dbReference>
<accession>A0A9D4MX23</accession>
<dbReference type="InterPro" id="IPR036383">
    <property type="entry name" value="TSP1_rpt_sf"/>
</dbReference>
<dbReference type="EMBL" id="JAIWYP010000001">
    <property type="protein sequence ID" value="KAH3883324.1"/>
    <property type="molecule type" value="Genomic_DNA"/>
</dbReference>
<reference evidence="1" key="2">
    <citation type="submission" date="2020-11" db="EMBL/GenBank/DDBJ databases">
        <authorList>
            <person name="McCartney M.A."/>
            <person name="Auch B."/>
            <person name="Kono T."/>
            <person name="Mallez S."/>
            <person name="Becker A."/>
            <person name="Gohl D.M."/>
            <person name="Silverstein K.A.T."/>
            <person name="Koren S."/>
            <person name="Bechman K.B."/>
            <person name="Herman A."/>
            <person name="Abrahante J.E."/>
            <person name="Garbe J."/>
        </authorList>
    </citation>
    <scope>NUCLEOTIDE SEQUENCE</scope>
    <source>
        <strain evidence="1">Duluth1</strain>
        <tissue evidence="1">Whole animal</tissue>
    </source>
</reference>
<organism evidence="1 2">
    <name type="scientific">Dreissena polymorpha</name>
    <name type="common">Zebra mussel</name>
    <name type="synonym">Mytilus polymorpha</name>
    <dbReference type="NCBI Taxonomy" id="45954"/>
    <lineage>
        <taxon>Eukaryota</taxon>
        <taxon>Metazoa</taxon>
        <taxon>Spiralia</taxon>
        <taxon>Lophotrochozoa</taxon>
        <taxon>Mollusca</taxon>
        <taxon>Bivalvia</taxon>
        <taxon>Autobranchia</taxon>
        <taxon>Heteroconchia</taxon>
        <taxon>Euheterodonta</taxon>
        <taxon>Imparidentia</taxon>
        <taxon>Neoheterodontei</taxon>
        <taxon>Myida</taxon>
        <taxon>Dreissenoidea</taxon>
        <taxon>Dreissenidae</taxon>
        <taxon>Dreissena</taxon>
    </lineage>
</organism>
<dbReference type="Proteomes" id="UP000828390">
    <property type="component" value="Unassembled WGS sequence"/>
</dbReference>
<reference evidence="1" key="1">
    <citation type="journal article" date="2019" name="bioRxiv">
        <title>The Genome of the Zebra Mussel, Dreissena polymorpha: A Resource for Invasive Species Research.</title>
        <authorList>
            <person name="McCartney M.A."/>
            <person name="Auch B."/>
            <person name="Kono T."/>
            <person name="Mallez S."/>
            <person name="Zhang Y."/>
            <person name="Obille A."/>
            <person name="Becker A."/>
            <person name="Abrahante J.E."/>
            <person name="Garbe J."/>
            <person name="Badalamenti J.P."/>
            <person name="Herman A."/>
            <person name="Mangelson H."/>
            <person name="Liachko I."/>
            <person name="Sullivan S."/>
            <person name="Sone E.D."/>
            <person name="Koren S."/>
            <person name="Silverstein K.A.T."/>
            <person name="Beckman K.B."/>
            <person name="Gohl D.M."/>
        </authorList>
    </citation>
    <scope>NUCLEOTIDE SEQUENCE</scope>
    <source>
        <strain evidence="1">Duluth1</strain>
        <tissue evidence="1">Whole animal</tissue>
    </source>
</reference>